<dbReference type="InterPro" id="IPR026856">
    <property type="entry name" value="Sialidase_fam"/>
</dbReference>
<dbReference type="GO" id="GO:0004308">
    <property type="term" value="F:exo-alpha-sialidase activity"/>
    <property type="evidence" value="ECO:0007669"/>
    <property type="project" value="UniProtKB-EC"/>
</dbReference>
<dbReference type="SUPFAM" id="SSF50939">
    <property type="entry name" value="Sialidases"/>
    <property type="match status" value="1"/>
</dbReference>
<dbReference type="Gene3D" id="2.120.10.10">
    <property type="match status" value="1"/>
</dbReference>
<organism evidence="6 7">
    <name type="scientific">Lunatimonas lonarensis</name>
    <dbReference type="NCBI Taxonomy" id="1232681"/>
    <lineage>
        <taxon>Bacteria</taxon>
        <taxon>Pseudomonadati</taxon>
        <taxon>Bacteroidota</taxon>
        <taxon>Cytophagia</taxon>
        <taxon>Cytophagales</taxon>
        <taxon>Cyclobacteriaceae</taxon>
    </lineage>
</organism>
<evidence type="ECO:0000256" key="1">
    <source>
        <dbReference type="ARBA" id="ARBA00000427"/>
    </source>
</evidence>
<keyword evidence="6" id="KW-0378">Hydrolase</keyword>
<comment type="caution">
    <text evidence="6">The sequence shown here is derived from an EMBL/GenBank/DDBJ whole genome shotgun (WGS) entry which is preliminary data.</text>
</comment>
<evidence type="ECO:0000313" key="6">
    <source>
        <dbReference type="EMBL" id="EON79041.1"/>
    </source>
</evidence>
<keyword evidence="6" id="KW-0326">Glycosidase</keyword>
<gene>
    <name evidence="6" type="ORF">ADIS_0458</name>
</gene>
<evidence type="ECO:0000313" key="7">
    <source>
        <dbReference type="Proteomes" id="UP000013909"/>
    </source>
</evidence>
<protein>
    <recommendedName>
        <fullName evidence="3">exo-alpha-sialidase</fullName>
        <ecNumber evidence="3">3.2.1.18</ecNumber>
    </recommendedName>
</protein>
<evidence type="ECO:0000256" key="2">
    <source>
        <dbReference type="ARBA" id="ARBA00009348"/>
    </source>
</evidence>
<dbReference type="GO" id="GO:0006689">
    <property type="term" value="P:ganglioside catabolic process"/>
    <property type="evidence" value="ECO:0007669"/>
    <property type="project" value="TreeGrafter"/>
</dbReference>
<evidence type="ECO:0000256" key="4">
    <source>
        <dbReference type="ARBA" id="ARBA00022737"/>
    </source>
</evidence>
<comment type="similarity">
    <text evidence="2">Belongs to the glycosyl hydrolase 33 family.</text>
</comment>
<sequence>MNKSIYSLIRLVAVFFLFSCAKEERYAVTEKAVFEVKQVPIIQGAVNLVGELRIDGEIAGEFNQMQASFVSDTPLDQVVLVEQDGSEFTIVHAANHVQGPVVFPIPASDTSKDRVFIFHIIPSQQASLLEKVRLTIDYLQWGRERGLPSGVGDVFKLRLARGLRNRGDDGVHSFRIPGLATSKNGTLLAVYDMRWERSNDLQGHVDVGLSRSTDGGSTWEPMRTIIDMGEWGGLPQDQNGVGDPAILVDDQTGTIWVAALWMHGKPAEAAWNSSQPGMRPDQTGQLVLVKSEDDGITWSDPINVTESLKDPSWYLFLAGPGRGITTRDGTLVFAGQYKDADQVPHSTIIYSIDRGATWRMGKGARTHTTEAQVVELSDGSLMLNMRDDRGGARAIMVTRDLGETWEEHASHRTALVEPICMASIIANPYTDDAPVFLFSNPNTTDGRYNITIKTSFDEGNSWPETNQVLLDEGVGWGYTCLTMVDERHVGILYESSQAHMTFQIIPIEELIP</sequence>
<name>R7ZY12_9BACT</name>
<dbReference type="EMBL" id="AQHR01000020">
    <property type="protein sequence ID" value="EON79041.1"/>
    <property type="molecule type" value="Genomic_DNA"/>
</dbReference>
<reference evidence="6 7" key="1">
    <citation type="submission" date="2013-02" db="EMBL/GenBank/DDBJ databases">
        <title>A novel strain isolated from Lonar lake, Maharashtra, India.</title>
        <authorList>
            <person name="Singh A."/>
        </authorList>
    </citation>
    <scope>NUCLEOTIDE SEQUENCE [LARGE SCALE GENOMIC DNA]</scope>
    <source>
        <strain evidence="6 7">AK24</strain>
    </source>
</reference>
<dbReference type="GO" id="GO:0005737">
    <property type="term" value="C:cytoplasm"/>
    <property type="evidence" value="ECO:0007669"/>
    <property type="project" value="TreeGrafter"/>
</dbReference>
<dbReference type="PRINTS" id="PR01803">
    <property type="entry name" value="TCSIALIDASE"/>
</dbReference>
<dbReference type="InterPro" id="IPR036278">
    <property type="entry name" value="Sialidase_sf"/>
</dbReference>
<dbReference type="PANTHER" id="PTHR10628">
    <property type="entry name" value="SIALIDASE"/>
    <property type="match status" value="1"/>
</dbReference>
<dbReference type="GO" id="GO:0016020">
    <property type="term" value="C:membrane"/>
    <property type="evidence" value="ECO:0007669"/>
    <property type="project" value="TreeGrafter"/>
</dbReference>
<accession>R7ZY12</accession>
<dbReference type="Pfam" id="PF13859">
    <property type="entry name" value="BNR_3"/>
    <property type="match status" value="1"/>
</dbReference>
<feature type="domain" description="Sialidase" evidence="5">
    <location>
        <begin position="177"/>
        <end position="444"/>
    </location>
</feature>
<dbReference type="EC" id="3.2.1.18" evidence="3"/>
<dbReference type="Proteomes" id="UP000013909">
    <property type="component" value="Unassembled WGS sequence"/>
</dbReference>
<proteinExistence type="inferred from homology"/>
<keyword evidence="7" id="KW-1185">Reference proteome</keyword>
<evidence type="ECO:0000256" key="3">
    <source>
        <dbReference type="ARBA" id="ARBA00012733"/>
    </source>
</evidence>
<keyword evidence="4" id="KW-0677">Repeat</keyword>
<evidence type="ECO:0000259" key="5">
    <source>
        <dbReference type="Pfam" id="PF13859"/>
    </source>
</evidence>
<dbReference type="OrthoDB" id="7294637at2"/>
<dbReference type="PATRIC" id="fig|1288963.3.peg.456"/>
<dbReference type="RefSeq" id="WP_010852607.1">
    <property type="nucleotide sequence ID" value="NZ_AQHR01000020.1"/>
</dbReference>
<comment type="catalytic activity">
    <reaction evidence="1">
        <text>Hydrolysis of alpha-(2-&gt;3)-, alpha-(2-&gt;6)-, alpha-(2-&gt;8)- glycosidic linkages of terminal sialic acid residues in oligosaccharides, glycoproteins, glycolipids, colominic acid and synthetic substrates.</text>
        <dbReference type="EC" id="3.2.1.18"/>
    </reaction>
</comment>
<dbReference type="PANTHER" id="PTHR10628:SF30">
    <property type="entry name" value="EXO-ALPHA-SIALIDASE"/>
    <property type="match status" value="1"/>
</dbReference>
<dbReference type="CDD" id="cd15482">
    <property type="entry name" value="Sialidase_non-viral"/>
    <property type="match status" value="1"/>
</dbReference>
<dbReference type="STRING" id="1232681.ADIS_0458"/>
<dbReference type="InterPro" id="IPR011040">
    <property type="entry name" value="Sialidase"/>
</dbReference>
<dbReference type="GO" id="GO:0009313">
    <property type="term" value="P:oligosaccharide catabolic process"/>
    <property type="evidence" value="ECO:0007669"/>
    <property type="project" value="TreeGrafter"/>
</dbReference>
<dbReference type="AlphaFoldDB" id="R7ZY12"/>
<dbReference type="InterPro" id="IPR008377">
    <property type="entry name" value="Sialidase_trypan"/>
</dbReference>